<proteinExistence type="predicted"/>
<evidence type="ECO:0000313" key="3">
    <source>
        <dbReference type="Proteomes" id="UP000281553"/>
    </source>
</evidence>
<dbReference type="OrthoDB" id="6250422at2759"/>
<gene>
    <name evidence="2" type="ORF">DILT_LOCUS10503</name>
</gene>
<dbReference type="GO" id="GO:0003700">
    <property type="term" value="F:DNA-binding transcription factor activity"/>
    <property type="evidence" value="ECO:0007669"/>
    <property type="project" value="InterPro"/>
</dbReference>
<dbReference type="SMART" id="SM00338">
    <property type="entry name" value="BRLZ"/>
    <property type="match status" value="1"/>
</dbReference>
<keyword evidence="3" id="KW-1185">Reference proteome</keyword>
<dbReference type="Proteomes" id="UP000281553">
    <property type="component" value="Unassembled WGS sequence"/>
</dbReference>
<dbReference type="Pfam" id="PF07716">
    <property type="entry name" value="bZIP_2"/>
    <property type="match status" value="1"/>
</dbReference>
<reference evidence="2 3" key="1">
    <citation type="submission" date="2018-11" db="EMBL/GenBank/DDBJ databases">
        <authorList>
            <consortium name="Pathogen Informatics"/>
        </authorList>
    </citation>
    <scope>NUCLEOTIDE SEQUENCE [LARGE SCALE GENOMIC DNA]</scope>
</reference>
<sequence length="160" mass="18222">MDVNELHELINMSLPPIENASSDFPSDGTPALHFDFEDIKETERLLATFTDYNIDHVDGQLVDAATNTFSADGQPLEMVSGSTTPRSQAVDCKMEFDVQKERRRKNNEASRRSRAKRKGKFKACEEDVNRLEISNLKLKLYLEYLDVAVQEAKDILLLRT</sequence>
<protein>
    <recommendedName>
        <fullName evidence="1">BZIP domain-containing protein</fullName>
    </recommendedName>
</protein>
<evidence type="ECO:0000259" key="1">
    <source>
        <dbReference type="PROSITE" id="PS00036"/>
    </source>
</evidence>
<feature type="domain" description="BZIP" evidence="1">
    <location>
        <begin position="102"/>
        <end position="116"/>
    </location>
</feature>
<organism evidence="2 3">
    <name type="scientific">Dibothriocephalus latus</name>
    <name type="common">Fish tapeworm</name>
    <name type="synonym">Diphyllobothrium latum</name>
    <dbReference type="NCBI Taxonomy" id="60516"/>
    <lineage>
        <taxon>Eukaryota</taxon>
        <taxon>Metazoa</taxon>
        <taxon>Spiralia</taxon>
        <taxon>Lophotrochozoa</taxon>
        <taxon>Platyhelminthes</taxon>
        <taxon>Cestoda</taxon>
        <taxon>Eucestoda</taxon>
        <taxon>Diphyllobothriidea</taxon>
        <taxon>Diphyllobothriidae</taxon>
        <taxon>Dibothriocephalus</taxon>
    </lineage>
</organism>
<dbReference type="EMBL" id="UYRU01059972">
    <property type="protein sequence ID" value="VDN14672.1"/>
    <property type="molecule type" value="Genomic_DNA"/>
</dbReference>
<accession>A0A3P7P2Z6</accession>
<dbReference type="PROSITE" id="PS00036">
    <property type="entry name" value="BZIP_BASIC"/>
    <property type="match status" value="1"/>
</dbReference>
<dbReference type="InterPro" id="IPR004827">
    <property type="entry name" value="bZIP"/>
</dbReference>
<evidence type="ECO:0000313" key="2">
    <source>
        <dbReference type="EMBL" id="VDN14672.1"/>
    </source>
</evidence>
<dbReference type="InterPro" id="IPR046347">
    <property type="entry name" value="bZIP_sf"/>
</dbReference>
<dbReference type="Gene3D" id="1.20.5.170">
    <property type="match status" value="1"/>
</dbReference>
<name>A0A3P7P2Z6_DIBLA</name>
<dbReference type="AlphaFoldDB" id="A0A3P7P2Z6"/>
<dbReference type="SUPFAM" id="SSF57959">
    <property type="entry name" value="Leucine zipper domain"/>
    <property type="match status" value="1"/>
</dbReference>